<proteinExistence type="predicted"/>
<protein>
    <submittedName>
        <fullName evidence="2">Uncharacterized protein</fullName>
    </submittedName>
</protein>
<organism evidence="2 3">
    <name type="scientific">Clostridium estertheticum</name>
    <dbReference type="NCBI Taxonomy" id="238834"/>
    <lineage>
        <taxon>Bacteria</taxon>
        <taxon>Bacillati</taxon>
        <taxon>Bacillota</taxon>
        <taxon>Clostridia</taxon>
        <taxon>Eubacteriales</taxon>
        <taxon>Clostridiaceae</taxon>
        <taxon>Clostridium</taxon>
    </lineage>
</organism>
<feature type="transmembrane region" description="Helical" evidence="1">
    <location>
        <begin position="12"/>
        <end position="35"/>
    </location>
</feature>
<dbReference type="EMBL" id="CP086239">
    <property type="protein sequence ID" value="WAG61377.1"/>
    <property type="molecule type" value="Genomic_DNA"/>
</dbReference>
<keyword evidence="1" id="KW-1133">Transmembrane helix</keyword>
<reference evidence="2" key="1">
    <citation type="submission" date="2021-11" db="EMBL/GenBank/DDBJ databases">
        <title>Clostridia strains as spoilage organisms.</title>
        <authorList>
            <person name="Wambui J."/>
            <person name="Stevens M.J.A."/>
            <person name="Stephan R."/>
        </authorList>
    </citation>
    <scope>NUCLEOTIDE SEQUENCE</scope>
    <source>
        <strain evidence="2">CF009</strain>
    </source>
</reference>
<evidence type="ECO:0000313" key="3">
    <source>
        <dbReference type="Proteomes" id="UP001164733"/>
    </source>
</evidence>
<sequence length="56" mass="6508">MKRWFRCLQRQLGVIITCLGIGIITVVIVPFWWWIIVVGGGIVYFGFSIMNHNDHC</sequence>
<dbReference type="RefSeq" id="WP_216104672.1">
    <property type="nucleotide sequence ID" value="NZ_CP077624.1"/>
</dbReference>
<accession>A0AA47EJI3</accession>
<name>A0AA47EJI3_9CLOT</name>
<gene>
    <name evidence="2" type="ORF">LL038_03740</name>
</gene>
<keyword evidence="1" id="KW-0472">Membrane</keyword>
<keyword evidence="1" id="KW-0812">Transmembrane</keyword>
<evidence type="ECO:0000313" key="2">
    <source>
        <dbReference type="EMBL" id="WAG61377.1"/>
    </source>
</evidence>
<dbReference type="AlphaFoldDB" id="A0AA47EJI3"/>
<dbReference type="Proteomes" id="UP001164733">
    <property type="component" value="Chromosome"/>
</dbReference>
<evidence type="ECO:0000256" key="1">
    <source>
        <dbReference type="SAM" id="Phobius"/>
    </source>
</evidence>